<protein>
    <submittedName>
        <fullName evidence="2">SFRICE_027484</fullName>
    </submittedName>
</protein>
<evidence type="ECO:0000256" key="1">
    <source>
        <dbReference type="SAM" id="MobiDB-lite"/>
    </source>
</evidence>
<sequence length="178" mass="19542">MNVMIDFILLVDHISGCKLVAGNGKYEIDQSCVGITNIRVCSLFICTNECIPLFSGLPSRRESEFKKPAHAPQNGVRHHRPHIPHSKSDGSGSTGAPHRPPPIRIPNGIQSQNAIDSSQPPIESILKEMKSLPTPLSVIAATPRKELENKFIFNPYTNKVQENPQLAANDLKTPLPKP</sequence>
<dbReference type="EMBL" id="ODYU01004020">
    <property type="protein sequence ID" value="SOQ43469.1"/>
    <property type="molecule type" value="Genomic_DNA"/>
</dbReference>
<feature type="compositionally biased region" description="Basic residues" evidence="1">
    <location>
        <begin position="76"/>
        <end position="85"/>
    </location>
</feature>
<feature type="non-terminal residue" evidence="2">
    <location>
        <position position="178"/>
    </location>
</feature>
<name>A0A2H1VRM3_SPOFR</name>
<accession>A0A2H1VRM3</accession>
<evidence type="ECO:0000313" key="2">
    <source>
        <dbReference type="EMBL" id="SOQ43469.1"/>
    </source>
</evidence>
<feature type="region of interest" description="Disordered" evidence="1">
    <location>
        <begin position="64"/>
        <end position="116"/>
    </location>
</feature>
<dbReference type="AlphaFoldDB" id="A0A2H1VRM3"/>
<gene>
    <name evidence="2" type="ORF">SFRICE_027484</name>
</gene>
<reference evidence="2" key="1">
    <citation type="submission" date="2016-07" db="EMBL/GenBank/DDBJ databases">
        <authorList>
            <person name="Bretaudeau A."/>
        </authorList>
    </citation>
    <scope>NUCLEOTIDE SEQUENCE</scope>
    <source>
        <strain evidence="2">Rice</strain>
        <tissue evidence="2">Whole body</tissue>
    </source>
</reference>
<proteinExistence type="predicted"/>
<organism evidence="2">
    <name type="scientific">Spodoptera frugiperda</name>
    <name type="common">Fall armyworm</name>
    <dbReference type="NCBI Taxonomy" id="7108"/>
    <lineage>
        <taxon>Eukaryota</taxon>
        <taxon>Metazoa</taxon>
        <taxon>Ecdysozoa</taxon>
        <taxon>Arthropoda</taxon>
        <taxon>Hexapoda</taxon>
        <taxon>Insecta</taxon>
        <taxon>Pterygota</taxon>
        <taxon>Neoptera</taxon>
        <taxon>Endopterygota</taxon>
        <taxon>Lepidoptera</taxon>
        <taxon>Glossata</taxon>
        <taxon>Ditrysia</taxon>
        <taxon>Noctuoidea</taxon>
        <taxon>Noctuidae</taxon>
        <taxon>Amphipyrinae</taxon>
        <taxon>Spodoptera</taxon>
    </lineage>
</organism>